<proteinExistence type="inferred from homology"/>
<accession>A0A6J7A668</accession>
<dbReference type="AlphaFoldDB" id="A0A6J7A668"/>
<organism evidence="3">
    <name type="scientific">freshwater metagenome</name>
    <dbReference type="NCBI Taxonomy" id="449393"/>
    <lineage>
        <taxon>unclassified sequences</taxon>
        <taxon>metagenomes</taxon>
        <taxon>ecological metagenomes</taxon>
    </lineage>
</organism>
<dbReference type="Gene3D" id="3.20.20.10">
    <property type="entry name" value="Alanine racemase"/>
    <property type="match status" value="1"/>
</dbReference>
<protein>
    <submittedName>
        <fullName evidence="3">Unannotated protein</fullName>
    </submittedName>
</protein>
<dbReference type="InterPro" id="IPR001608">
    <property type="entry name" value="Ala_racemase_N"/>
</dbReference>
<dbReference type="InterPro" id="IPR029066">
    <property type="entry name" value="PLP-binding_barrel"/>
</dbReference>
<name>A0A6J7A668_9ZZZZ</name>
<dbReference type="HAMAP" id="MF_02087">
    <property type="entry name" value="PLP_homeostasis"/>
    <property type="match status" value="1"/>
</dbReference>
<dbReference type="CDD" id="cd00635">
    <property type="entry name" value="PLPDE_III_YBL036c_like"/>
    <property type="match status" value="1"/>
</dbReference>
<feature type="domain" description="Alanine racemase N-terminal" evidence="2">
    <location>
        <begin position="34"/>
        <end position="235"/>
    </location>
</feature>
<evidence type="ECO:0000256" key="1">
    <source>
        <dbReference type="ARBA" id="ARBA00022898"/>
    </source>
</evidence>
<reference evidence="3" key="1">
    <citation type="submission" date="2020-05" db="EMBL/GenBank/DDBJ databases">
        <authorList>
            <person name="Chiriac C."/>
            <person name="Salcher M."/>
            <person name="Ghai R."/>
            <person name="Kavagutti S V."/>
        </authorList>
    </citation>
    <scope>NUCLEOTIDE SEQUENCE</scope>
</reference>
<dbReference type="SUPFAM" id="SSF51419">
    <property type="entry name" value="PLP-binding barrel"/>
    <property type="match status" value="1"/>
</dbReference>
<dbReference type="GO" id="GO:0030170">
    <property type="term" value="F:pyridoxal phosphate binding"/>
    <property type="evidence" value="ECO:0007669"/>
    <property type="project" value="InterPro"/>
</dbReference>
<dbReference type="EMBL" id="CAFABK010000021">
    <property type="protein sequence ID" value="CAB4828048.1"/>
    <property type="molecule type" value="Genomic_DNA"/>
</dbReference>
<sequence>MISTMGSKRRAELAENLGLVQARIARACEAAGRDLAEVRLIVVTKTFPASDVHLLAELGVRDVGENRDQEARAKWSECTDLPLRWHLIGQLQRNKVNSVVHWADVVQTVDRPELAKALSTAAERVGRRLGVMVQVALDIPIQSARGGCAPADVPVLARYLLSLGHLDLTGVMGVAPLLGEPAAAFTRLAQVAGIVRELAPGADQISAGMSGDLEEAIARGATQVRIGGAVLGNRPTLP</sequence>
<dbReference type="Pfam" id="PF01168">
    <property type="entry name" value="Ala_racemase_N"/>
    <property type="match status" value="1"/>
</dbReference>
<evidence type="ECO:0000313" key="3">
    <source>
        <dbReference type="EMBL" id="CAB4828048.1"/>
    </source>
</evidence>
<keyword evidence="1" id="KW-0663">Pyridoxal phosphate</keyword>
<dbReference type="NCBIfam" id="TIGR00044">
    <property type="entry name" value="YggS family pyridoxal phosphate-dependent enzyme"/>
    <property type="match status" value="1"/>
</dbReference>
<gene>
    <name evidence="3" type="ORF">UFOPK3204_00650</name>
</gene>
<dbReference type="InterPro" id="IPR011078">
    <property type="entry name" value="PyrdxlP_homeostasis"/>
</dbReference>
<dbReference type="PIRSF" id="PIRSF004848">
    <property type="entry name" value="YBL036c_PLPDEIII"/>
    <property type="match status" value="1"/>
</dbReference>
<evidence type="ECO:0000259" key="2">
    <source>
        <dbReference type="Pfam" id="PF01168"/>
    </source>
</evidence>
<dbReference type="PANTHER" id="PTHR10146">
    <property type="entry name" value="PROLINE SYNTHETASE CO-TRANSCRIBED BACTERIAL HOMOLOG PROTEIN"/>
    <property type="match status" value="1"/>
</dbReference>
<dbReference type="PANTHER" id="PTHR10146:SF14">
    <property type="entry name" value="PYRIDOXAL PHOSPHATE HOMEOSTASIS PROTEIN"/>
    <property type="match status" value="1"/>
</dbReference>